<sequence>MKKYFITGLLVLVPLFITVWVLSSLIGMMDQSLFLLPESWRPKAQFGLDVPGMGAVLTLVIIFVTGLIATNFFGRHLIRLWEALLARVPVVKSIYASVKQVSDTLFSDSGNAFRQAVLVQFPREGAWTIAFVTGHPGGDVANHLQGDYVSVYVPTTPNPTGGYFLMMARADVIDLDMSVDEALKYIISMGVVAPPEKLVPQLLKKDHQEAANKDQL</sequence>
<dbReference type="Pfam" id="PF04367">
    <property type="entry name" value="DUF502"/>
    <property type="match status" value="1"/>
</dbReference>
<protein>
    <recommendedName>
        <fullName evidence="3">DUF502 domain-containing protein</fullName>
    </recommendedName>
</protein>
<accession>A0A1J5S375</accession>
<organism evidence="2">
    <name type="scientific">mine drainage metagenome</name>
    <dbReference type="NCBI Taxonomy" id="410659"/>
    <lineage>
        <taxon>unclassified sequences</taxon>
        <taxon>metagenomes</taxon>
        <taxon>ecological metagenomes</taxon>
    </lineage>
</organism>
<keyword evidence="1" id="KW-0812">Transmembrane</keyword>
<dbReference type="InterPro" id="IPR007462">
    <property type="entry name" value="COV1-like"/>
</dbReference>
<feature type="transmembrane region" description="Helical" evidence="1">
    <location>
        <begin position="50"/>
        <end position="73"/>
    </location>
</feature>
<comment type="caution">
    <text evidence="2">The sequence shown here is derived from an EMBL/GenBank/DDBJ whole genome shotgun (WGS) entry which is preliminary data.</text>
</comment>
<reference evidence="2" key="1">
    <citation type="submission" date="2016-10" db="EMBL/GenBank/DDBJ databases">
        <title>Sequence of Gallionella enrichment culture.</title>
        <authorList>
            <person name="Poehlein A."/>
            <person name="Muehling M."/>
            <person name="Daniel R."/>
        </authorList>
    </citation>
    <scope>NUCLEOTIDE SEQUENCE</scope>
</reference>
<dbReference type="EMBL" id="MLJW01000074">
    <property type="protein sequence ID" value="OIR02467.1"/>
    <property type="molecule type" value="Genomic_DNA"/>
</dbReference>
<dbReference type="AlphaFoldDB" id="A0A1J5S375"/>
<feature type="transmembrane region" description="Helical" evidence="1">
    <location>
        <begin position="7"/>
        <end position="30"/>
    </location>
</feature>
<evidence type="ECO:0000313" key="2">
    <source>
        <dbReference type="EMBL" id="OIR02467.1"/>
    </source>
</evidence>
<gene>
    <name evidence="2" type="ORF">GALL_154180</name>
</gene>
<keyword evidence="1" id="KW-0472">Membrane</keyword>
<dbReference type="PANTHER" id="PTHR31876">
    <property type="entry name" value="COV-LIKE PROTEIN 1"/>
    <property type="match status" value="1"/>
</dbReference>
<dbReference type="PANTHER" id="PTHR31876:SF26">
    <property type="entry name" value="PROTEIN LIKE COV 2"/>
    <property type="match status" value="1"/>
</dbReference>
<evidence type="ECO:0008006" key="3">
    <source>
        <dbReference type="Google" id="ProtNLM"/>
    </source>
</evidence>
<proteinExistence type="predicted"/>
<name>A0A1J5S375_9ZZZZ</name>
<keyword evidence="1" id="KW-1133">Transmembrane helix</keyword>
<evidence type="ECO:0000256" key="1">
    <source>
        <dbReference type="SAM" id="Phobius"/>
    </source>
</evidence>